<evidence type="ECO:0000313" key="3">
    <source>
        <dbReference type="Proteomes" id="UP001352533"/>
    </source>
</evidence>
<accession>A0ABU7QNG7</accession>
<dbReference type="RefSeq" id="WP_194750160.1">
    <property type="nucleotide sequence ID" value="NZ_CP173234.1"/>
</dbReference>
<sequence>MAFLLSLIVVPFVAGMILVSGIAALIIAGSLILVAINLIIILAIRFWYLVLAAMLIMLFPVLYLEGWLAWIVVPIIVFAIAMWFIPVPDDQKADYEKTKAEFKASWNNLISKT</sequence>
<keyword evidence="1" id="KW-0812">Transmembrane</keyword>
<organism evidence="2 3">
    <name type="scientific">Avibacterium paragallinarum</name>
    <name type="common">Haemophilus gallinarum</name>
    <dbReference type="NCBI Taxonomy" id="728"/>
    <lineage>
        <taxon>Bacteria</taxon>
        <taxon>Pseudomonadati</taxon>
        <taxon>Pseudomonadota</taxon>
        <taxon>Gammaproteobacteria</taxon>
        <taxon>Pasteurellales</taxon>
        <taxon>Pasteurellaceae</taxon>
        <taxon>Avibacterium</taxon>
    </lineage>
</organism>
<dbReference type="Proteomes" id="UP001352533">
    <property type="component" value="Unassembled WGS sequence"/>
</dbReference>
<protein>
    <submittedName>
        <fullName evidence="2">Uncharacterized protein</fullName>
    </submittedName>
</protein>
<feature type="transmembrane region" description="Helical" evidence="1">
    <location>
        <begin position="69"/>
        <end position="87"/>
    </location>
</feature>
<keyword evidence="1" id="KW-1133">Transmembrane helix</keyword>
<gene>
    <name evidence="2" type="ORF">M5S25_00780</name>
</gene>
<proteinExistence type="predicted"/>
<feature type="transmembrane region" description="Helical" evidence="1">
    <location>
        <begin position="12"/>
        <end position="39"/>
    </location>
</feature>
<evidence type="ECO:0000256" key="1">
    <source>
        <dbReference type="SAM" id="Phobius"/>
    </source>
</evidence>
<keyword evidence="3" id="KW-1185">Reference proteome</keyword>
<dbReference type="EMBL" id="JAMDKS010000001">
    <property type="protein sequence ID" value="MEE6111751.1"/>
    <property type="molecule type" value="Genomic_DNA"/>
</dbReference>
<keyword evidence="1" id="KW-0472">Membrane</keyword>
<comment type="caution">
    <text evidence="2">The sequence shown here is derived from an EMBL/GenBank/DDBJ whole genome shotgun (WGS) entry which is preliminary data.</text>
</comment>
<name>A0ABU7QNG7_AVIPA</name>
<evidence type="ECO:0000313" key="2">
    <source>
        <dbReference type="EMBL" id="MEE6111751.1"/>
    </source>
</evidence>
<reference evidence="2 3" key="1">
    <citation type="journal article" date="2022" name="Front. Microbiol.">
        <title>Commensal bacteria contribute to the growth of multidrug-resistant Avibacterium paragallinarum in chickens.</title>
        <authorList>
            <person name="Zhu J."/>
            <person name="Chen Y."/>
            <person name="Wu Y."/>
            <person name="Wang Y."/>
            <person name="Zhu K."/>
        </authorList>
    </citation>
    <scope>NUCLEOTIDE SEQUENCE [LARGE SCALE GENOMIC DNA]</scope>
    <source>
        <strain evidence="2 3">AV12</strain>
    </source>
</reference>